<reference evidence="2" key="1">
    <citation type="journal article" date="2020" name="Nature">
        <title>Giant virus diversity and host interactions through global metagenomics.</title>
        <authorList>
            <person name="Schulz F."/>
            <person name="Roux S."/>
            <person name="Paez-Espino D."/>
            <person name="Jungbluth S."/>
            <person name="Walsh D.A."/>
            <person name="Denef V.J."/>
            <person name="McMahon K.D."/>
            <person name="Konstantinidis K.T."/>
            <person name="Eloe-Fadrosh E.A."/>
            <person name="Kyrpides N.C."/>
            <person name="Woyke T."/>
        </authorList>
    </citation>
    <scope>NUCLEOTIDE SEQUENCE</scope>
    <source>
        <strain evidence="2">GVMAG-M-3300023174-57</strain>
    </source>
</reference>
<name>A0A6C0DT62_9ZZZZ</name>
<evidence type="ECO:0000313" key="2">
    <source>
        <dbReference type="EMBL" id="QHT19403.1"/>
    </source>
</evidence>
<keyword evidence="1" id="KW-0472">Membrane</keyword>
<keyword evidence="1" id="KW-0812">Transmembrane</keyword>
<proteinExistence type="predicted"/>
<evidence type="ECO:0000256" key="1">
    <source>
        <dbReference type="SAM" id="Phobius"/>
    </source>
</evidence>
<protein>
    <submittedName>
        <fullName evidence="2">Uncharacterized protein</fullName>
    </submittedName>
</protein>
<accession>A0A6C0DT62</accession>
<sequence length="120" mass="13704">MRTPDWVPAAVLVVCVLLLTINFWYRFYRSHEGFENSQLANLADQVLGSASVIAPEIPPSDSEMAKNYYNFLLYIKTDYPKGLKFVYDLNTRIYGSATKMPDNFDPRTVLNNYVNPLTGI</sequence>
<dbReference type="EMBL" id="MN739665">
    <property type="protein sequence ID" value="QHT19403.1"/>
    <property type="molecule type" value="Genomic_DNA"/>
</dbReference>
<dbReference type="AlphaFoldDB" id="A0A6C0DT62"/>
<feature type="transmembrane region" description="Helical" evidence="1">
    <location>
        <begin position="6"/>
        <end position="25"/>
    </location>
</feature>
<organism evidence="2">
    <name type="scientific">viral metagenome</name>
    <dbReference type="NCBI Taxonomy" id="1070528"/>
    <lineage>
        <taxon>unclassified sequences</taxon>
        <taxon>metagenomes</taxon>
        <taxon>organismal metagenomes</taxon>
    </lineage>
</organism>
<keyword evidence="1" id="KW-1133">Transmembrane helix</keyword>